<evidence type="ECO:0000313" key="1">
    <source>
        <dbReference type="EMBL" id="KZR33163.1"/>
    </source>
</evidence>
<keyword evidence="2" id="KW-1185">Reference proteome</keyword>
<comment type="caution">
    <text evidence="1">The sequence shown here is derived from an EMBL/GenBank/DDBJ whole genome shotgun (WGS) entry which is preliminary data.</text>
</comment>
<proteinExistence type="predicted"/>
<protein>
    <submittedName>
        <fullName evidence="1">Uncharacterized protein</fullName>
    </submittedName>
</protein>
<name>A0ABR5YP35_9ENTR</name>
<gene>
    <name evidence="1" type="ORF">A3466_09120</name>
</gene>
<reference evidence="2" key="1">
    <citation type="submission" date="2016-03" db="EMBL/GenBank/DDBJ databases">
        <title>WGS of SAMN04393274.</title>
        <authorList>
            <person name="Adams M."/>
            <person name="Sutton G."/>
            <person name="Nelson K."/>
            <person name="Thaden J."/>
            <person name="Fowler V."/>
            <person name="Mccorrison J."/>
            <person name="Sanka R."/>
            <person name="Brinkac L."/>
            <person name="Nierman W."/>
        </authorList>
    </citation>
    <scope>NUCLEOTIDE SEQUENCE [LARGE SCALE GENOMIC DNA]</scope>
    <source>
        <strain evidence="2">GN06232</strain>
    </source>
</reference>
<accession>A0ABR5YP35</accession>
<organism evidence="1 2">
    <name type="scientific">Enterobacter genomosp. S</name>
    <dbReference type="NCBI Taxonomy" id="2364151"/>
    <lineage>
        <taxon>Bacteria</taxon>
        <taxon>Pseudomonadati</taxon>
        <taxon>Pseudomonadota</taxon>
        <taxon>Gammaproteobacteria</taxon>
        <taxon>Enterobacterales</taxon>
        <taxon>Enterobacteriaceae</taxon>
        <taxon>Enterobacter</taxon>
        <taxon>Enterobacter cloacae complex</taxon>
        <taxon>Enterobacter cloacae complex clade S</taxon>
    </lineage>
</organism>
<evidence type="ECO:0000313" key="2">
    <source>
        <dbReference type="Proteomes" id="UP000076880"/>
    </source>
</evidence>
<dbReference type="Proteomes" id="UP000076880">
    <property type="component" value="Unassembled WGS sequence"/>
</dbReference>
<dbReference type="RefSeq" id="WP_063450089.1">
    <property type="nucleotide sequence ID" value="NZ_LVVA01000012.1"/>
</dbReference>
<dbReference type="EMBL" id="LVVA01000012">
    <property type="protein sequence ID" value="KZR33163.1"/>
    <property type="molecule type" value="Genomic_DNA"/>
</dbReference>
<sequence length="118" mass="14091">MDTLLVWMVERLHEWNKNKSELRLKAIKGLTNAISPTVVYTEKLRRGEPNDTEQEEHLYRLWYEASSDVIDYDRDLAKRCLEKSEYWLNSKFYNTEKVKELNISLVGMKATLEQIKHN</sequence>